<accession>A0A1U8A6G9</accession>
<protein>
    <submittedName>
        <fullName evidence="4">11 kDa late embryogenesis abundant protein</fullName>
    </submittedName>
</protein>
<dbReference type="GeneID" id="104597555"/>
<dbReference type="InterPro" id="IPR005513">
    <property type="entry name" value="LEA_1"/>
</dbReference>
<dbReference type="STRING" id="4432.A0A1U8A6G9"/>
<evidence type="ECO:0000256" key="2">
    <source>
        <dbReference type="SAM" id="MobiDB-lite"/>
    </source>
</evidence>
<evidence type="ECO:0000313" key="4">
    <source>
        <dbReference type="RefSeq" id="XP_010257470.1"/>
    </source>
</evidence>
<dbReference type="PANTHER" id="PTHR33493">
    <property type="entry name" value="LATE EMBRYOGENESIS ABUNDANT PROTEIN 6-RELATED"/>
    <property type="match status" value="1"/>
</dbReference>
<dbReference type="Proteomes" id="UP000189703">
    <property type="component" value="Unplaced"/>
</dbReference>
<dbReference type="eggNOG" id="ENOG502S22N">
    <property type="taxonomic scope" value="Eukaryota"/>
</dbReference>
<proteinExistence type="inferred from homology"/>
<feature type="compositionally biased region" description="Basic and acidic residues" evidence="2">
    <location>
        <begin position="18"/>
        <end position="62"/>
    </location>
</feature>
<keyword evidence="3" id="KW-1185">Reference proteome</keyword>
<dbReference type="GO" id="GO:0009793">
    <property type="term" value="P:embryo development ending in seed dormancy"/>
    <property type="evidence" value="ECO:0007669"/>
    <property type="project" value="InterPro"/>
</dbReference>
<name>A0A1U8A6G9_NELNU</name>
<comment type="similarity">
    <text evidence="1">Belongs to the LEA type 1 family.</text>
</comment>
<sequence>MQSMKEAASNVAASAKSGMEKTKATVQEKVDKMAAHSAAEKEMAKQRKEERINQAELKKQEIRQQNAAAKHTGSGVAGHPTGLYAGSTHTVNPHGQVL</sequence>
<dbReference type="KEGG" id="nnu:104597555"/>
<gene>
    <name evidence="4" type="primary">LOC104597555</name>
</gene>
<dbReference type="AlphaFoldDB" id="A0A1U8A6G9"/>
<evidence type="ECO:0000313" key="3">
    <source>
        <dbReference type="Proteomes" id="UP000189703"/>
    </source>
</evidence>
<feature type="region of interest" description="Disordered" evidence="2">
    <location>
        <begin position="1"/>
        <end position="98"/>
    </location>
</feature>
<feature type="compositionally biased region" description="Polar residues" evidence="2">
    <location>
        <begin position="87"/>
        <end position="98"/>
    </location>
</feature>
<organism evidence="3 4">
    <name type="scientific">Nelumbo nucifera</name>
    <name type="common">Sacred lotus</name>
    <dbReference type="NCBI Taxonomy" id="4432"/>
    <lineage>
        <taxon>Eukaryota</taxon>
        <taxon>Viridiplantae</taxon>
        <taxon>Streptophyta</taxon>
        <taxon>Embryophyta</taxon>
        <taxon>Tracheophyta</taxon>
        <taxon>Spermatophyta</taxon>
        <taxon>Magnoliopsida</taxon>
        <taxon>Proteales</taxon>
        <taxon>Nelumbonaceae</taxon>
        <taxon>Nelumbo</taxon>
    </lineage>
</organism>
<evidence type="ECO:0000256" key="1">
    <source>
        <dbReference type="ARBA" id="ARBA00010975"/>
    </source>
</evidence>
<dbReference type="OMA" id="TTRDPMK"/>
<reference evidence="4" key="1">
    <citation type="submission" date="2025-08" db="UniProtKB">
        <authorList>
            <consortium name="RefSeq"/>
        </authorList>
    </citation>
    <scope>IDENTIFICATION</scope>
</reference>
<dbReference type="RefSeq" id="XP_010257470.1">
    <property type="nucleotide sequence ID" value="XM_010259168.2"/>
</dbReference>
<dbReference type="OrthoDB" id="758082at2759"/>
<dbReference type="PANTHER" id="PTHR33493:SF2">
    <property type="entry name" value="LATE EMBRYOGENESIS ABUNDANT PROTEIN 46"/>
    <property type="match status" value="1"/>
</dbReference>
<dbReference type="Pfam" id="PF03760">
    <property type="entry name" value="LEA_1"/>
    <property type="match status" value="1"/>
</dbReference>